<protein>
    <submittedName>
        <fullName evidence="8">SulP family inorganic anion transporter</fullName>
    </submittedName>
</protein>
<feature type="transmembrane region" description="Helical" evidence="6">
    <location>
        <begin position="243"/>
        <end position="261"/>
    </location>
</feature>
<name>A0ABP8MSA0_9BACT</name>
<evidence type="ECO:0000256" key="3">
    <source>
        <dbReference type="ARBA" id="ARBA00022989"/>
    </source>
</evidence>
<dbReference type="InterPro" id="IPR011547">
    <property type="entry name" value="SLC26A/SulP_dom"/>
</dbReference>
<feature type="transmembrane region" description="Helical" evidence="6">
    <location>
        <begin position="102"/>
        <end position="120"/>
    </location>
</feature>
<keyword evidence="4 6" id="KW-0472">Membrane</keyword>
<feature type="compositionally biased region" description="Basic and acidic residues" evidence="5">
    <location>
        <begin position="519"/>
        <end position="532"/>
    </location>
</feature>
<dbReference type="Pfam" id="PF00916">
    <property type="entry name" value="Sulfate_transp"/>
    <property type="match status" value="1"/>
</dbReference>
<dbReference type="InterPro" id="IPR001902">
    <property type="entry name" value="SLC26A/SulP_fam"/>
</dbReference>
<gene>
    <name evidence="8" type="ORF">GCM10023092_15290</name>
</gene>
<feature type="domain" description="SLC26A/SulP transporter" evidence="7">
    <location>
        <begin position="1"/>
        <end position="380"/>
    </location>
</feature>
<feature type="transmembrane region" description="Helical" evidence="6">
    <location>
        <begin position="154"/>
        <end position="174"/>
    </location>
</feature>
<evidence type="ECO:0000256" key="2">
    <source>
        <dbReference type="ARBA" id="ARBA00022692"/>
    </source>
</evidence>
<feature type="transmembrane region" description="Helical" evidence="6">
    <location>
        <begin position="282"/>
        <end position="305"/>
    </location>
</feature>
<dbReference type="RefSeq" id="WP_344824885.1">
    <property type="nucleotide sequence ID" value="NZ_BAABEZ010000022.1"/>
</dbReference>
<keyword evidence="3 6" id="KW-1133">Transmembrane helix</keyword>
<keyword evidence="9" id="KW-1185">Reference proteome</keyword>
<dbReference type="PANTHER" id="PTHR11814">
    <property type="entry name" value="SULFATE TRANSPORTER"/>
    <property type="match status" value="1"/>
</dbReference>
<comment type="caution">
    <text evidence="8">The sequence shown here is derived from an EMBL/GenBank/DDBJ whole genome shotgun (WGS) entry which is preliminary data.</text>
</comment>
<feature type="transmembrane region" description="Helical" evidence="6">
    <location>
        <begin position="317"/>
        <end position="335"/>
    </location>
</feature>
<comment type="subcellular location">
    <subcellularLocation>
        <location evidence="1">Membrane</location>
        <topology evidence="1">Multi-pass membrane protein</topology>
    </subcellularLocation>
</comment>
<feature type="region of interest" description="Disordered" evidence="5">
    <location>
        <begin position="519"/>
        <end position="540"/>
    </location>
</feature>
<organism evidence="8 9">
    <name type="scientific">Rurimicrobium arvi</name>
    <dbReference type="NCBI Taxonomy" id="2049916"/>
    <lineage>
        <taxon>Bacteria</taxon>
        <taxon>Pseudomonadati</taxon>
        <taxon>Bacteroidota</taxon>
        <taxon>Chitinophagia</taxon>
        <taxon>Chitinophagales</taxon>
        <taxon>Chitinophagaceae</taxon>
        <taxon>Rurimicrobium</taxon>
    </lineage>
</organism>
<evidence type="ECO:0000256" key="6">
    <source>
        <dbReference type="SAM" id="Phobius"/>
    </source>
</evidence>
<feature type="transmembrane region" description="Helical" evidence="6">
    <location>
        <begin position="376"/>
        <end position="407"/>
    </location>
</feature>
<dbReference type="EMBL" id="BAABEZ010000022">
    <property type="protein sequence ID" value="GAA4454015.1"/>
    <property type="molecule type" value="Genomic_DNA"/>
</dbReference>
<accession>A0ABP8MSA0</accession>
<keyword evidence="2 6" id="KW-0812">Transmembrane</keyword>
<proteinExistence type="predicted"/>
<evidence type="ECO:0000256" key="5">
    <source>
        <dbReference type="SAM" id="MobiDB-lite"/>
    </source>
</evidence>
<evidence type="ECO:0000256" key="1">
    <source>
        <dbReference type="ARBA" id="ARBA00004141"/>
    </source>
</evidence>
<evidence type="ECO:0000259" key="7">
    <source>
        <dbReference type="Pfam" id="PF00916"/>
    </source>
</evidence>
<sequence length="540" mass="57713">MSGLVVFLIAVPLCLGIALACGAPLIAGINAGIVGGIVVGMFSGSQLSVTGPAAGLTAIVATAIPALGGFDLFLCAVVIAGIFQIVFGIIKAGSISNYIPSNVIEGMLAGIGVIIILRQIPHAFGYDKANDGDFFSVEAGGEGMFDSLIRHVNFLHPGAIVAALVAIGILVLWQRPFFKRIQWLPGGLVAVVSGIVINELFKLSGSSWVIGQANLVSLPTPASFSEYLGQYHLPAFSGFANPHVWITGLTIAVVASIESLLCLEATDKLDPMKRFSPGNRELFAQGVGNMVSGMIGGLPITSVIVRSSANINAGGRTKLATIIHGILLLVLVAAIPTVLNKIPYASLAAILILTGYRLCHPSIFRHIWQEGGRVQFLPFVVTVVAVVSIDLLKGVAIGLAVSIFFILRQNMRNAYYFQRSSYEDGDLIRIKLSEEVSYLNKGAIKKTLESLKTNSNVIIDAGNTEYIDHDVLQVIRDFALIQAPEKGIRVSLSGFKSIYRLPDMNSERELISRLIDKKGEPKRTAGKNEKLINELQDSQP</sequence>
<reference evidence="9" key="1">
    <citation type="journal article" date="2019" name="Int. J. Syst. Evol. Microbiol.">
        <title>The Global Catalogue of Microorganisms (GCM) 10K type strain sequencing project: providing services to taxonomists for standard genome sequencing and annotation.</title>
        <authorList>
            <consortium name="The Broad Institute Genomics Platform"/>
            <consortium name="The Broad Institute Genome Sequencing Center for Infectious Disease"/>
            <person name="Wu L."/>
            <person name="Ma J."/>
        </authorList>
    </citation>
    <scope>NUCLEOTIDE SEQUENCE [LARGE SCALE GENOMIC DNA]</scope>
    <source>
        <strain evidence="9">JCM 31921</strain>
    </source>
</reference>
<evidence type="ECO:0000313" key="9">
    <source>
        <dbReference type="Proteomes" id="UP001501410"/>
    </source>
</evidence>
<evidence type="ECO:0000313" key="8">
    <source>
        <dbReference type="EMBL" id="GAA4454015.1"/>
    </source>
</evidence>
<feature type="transmembrane region" description="Helical" evidence="6">
    <location>
        <begin position="342"/>
        <end position="364"/>
    </location>
</feature>
<feature type="transmembrane region" description="Helical" evidence="6">
    <location>
        <begin position="181"/>
        <end position="201"/>
    </location>
</feature>
<dbReference type="Proteomes" id="UP001501410">
    <property type="component" value="Unassembled WGS sequence"/>
</dbReference>
<feature type="transmembrane region" description="Helical" evidence="6">
    <location>
        <begin position="70"/>
        <end position="90"/>
    </location>
</feature>
<evidence type="ECO:0000256" key="4">
    <source>
        <dbReference type="ARBA" id="ARBA00023136"/>
    </source>
</evidence>